<evidence type="ECO:0000313" key="4">
    <source>
        <dbReference type="Proteomes" id="UP001189429"/>
    </source>
</evidence>
<evidence type="ECO:0000259" key="2">
    <source>
        <dbReference type="PROSITE" id="PS50076"/>
    </source>
</evidence>
<dbReference type="PANTHER" id="PTHR45168">
    <property type="entry name" value="DNAJ HOMOLOG SUBFAMILY B MEMBER 2"/>
    <property type="match status" value="1"/>
</dbReference>
<dbReference type="SUPFAM" id="SSF46565">
    <property type="entry name" value="Chaperone J-domain"/>
    <property type="match status" value="1"/>
</dbReference>
<dbReference type="Proteomes" id="UP001189429">
    <property type="component" value="Unassembled WGS sequence"/>
</dbReference>
<feature type="compositionally biased region" description="Basic and acidic residues" evidence="1">
    <location>
        <begin position="77"/>
        <end position="94"/>
    </location>
</feature>
<keyword evidence="4" id="KW-1185">Reference proteome</keyword>
<sequence length="360" mass="38396">MPRPVGRGRSELACRARSRGGGNTDEAAWISDGAPLPCSIGAPHRQAKAVLFTQGRRSPKRQVSRHSSTPQRAGGAEVDHPDKNPENKETAEASFRKVAEAYEVLRDPEKRRRYDTFGPAGLEGAGPGVHGGFSRNHADNIFNAFFGGPDWGPKSDYLFSTPCDYGDQLATDSAAARDRPVQPLRESRPQSSGRGKSQDPFGLGGGLLGGEPSRFSFDTGAGAPGRPRRAAHAAHAKPPGVSVVVRGLTKAPEHNGRSAQICRWDEARERYDVRLDAGDMLSLRPGSVVQLCAVEMTALESRPELNGLRGRIFGFDEAPEAGTGCSWTTSPRPSPCSPPTACSWTRACGCCSGACPAHRS</sequence>
<reference evidence="3" key="1">
    <citation type="submission" date="2023-10" db="EMBL/GenBank/DDBJ databases">
        <authorList>
            <person name="Chen Y."/>
            <person name="Shah S."/>
            <person name="Dougan E. K."/>
            <person name="Thang M."/>
            <person name="Chan C."/>
        </authorList>
    </citation>
    <scope>NUCLEOTIDE SEQUENCE [LARGE SCALE GENOMIC DNA]</scope>
</reference>
<dbReference type="InterPro" id="IPR043183">
    <property type="entry name" value="DNJB2/6-like"/>
</dbReference>
<dbReference type="CDD" id="cd06257">
    <property type="entry name" value="DnaJ"/>
    <property type="match status" value="1"/>
</dbReference>
<protein>
    <recommendedName>
        <fullName evidence="2">J domain-containing protein</fullName>
    </recommendedName>
</protein>
<dbReference type="PROSITE" id="PS00636">
    <property type="entry name" value="DNAJ_1"/>
    <property type="match status" value="1"/>
</dbReference>
<evidence type="ECO:0000313" key="3">
    <source>
        <dbReference type="EMBL" id="CAK0788074.1"/>
    </source>
</evidence>
<feature type="region of interest" description="Disordered" evidence="1">
    <location>
        <begin position="173"/>
        <end position="238"/>
    </location>
</feature>
<accession>A0ABN9PAJ1</accession>
<dbReference type="Gene3D" id="1.10.287.110">
    <property type="entry name" value="DnaJ domain"/>
    <property type="match status" value="1"/>
</dbReference>
<feature type="region of interest" description="Disordered" evidence="1">
    <location>
        <begin position="52"/>
        <end position="94"/>
    </location>
</feature>
<dbReference type="PRINTS" id="PR00625">
    <property type="entry name" value="JDOMAIN"/>
</dbReference>
<dbReference type="InterPro" id="IPR036869">
    <property type="entry name" value="J_dom_sf"/>
</dbReference>
<organism evidence="3 4">
    <name type="scientific">Prorocentrum cordatum</name>
    <dbReference type="NCBI Taxonomy" id="2364126"/>
    <lineage>
        <taxon>Eukaryota</taxon>
        <taxon>Sar</taxon>
        <taxon>Alveolata</taxon>
        <taxon>Dinophyceae</taxon>
        <taxon>Prorocentrales</taxon>
        <taxon>Prorocentraceae</taxon>
        <taxon>Prorocentrum</taxon>
    </lineage>
</organism>
<dbReference type="InterPro" id="IPR001623">
    <property type="entry name" value="DnaJ_domain"/>
</dbReference>
<feature type="compositionally biased region" description="Basic residues" evidence="1">
    <location>
        <begin position="226"/>
        <end position="235"/>
    </location>
</feature>
<dbReference type="PROSITE" id="PS50076">
    <property type="entry name" value="DNAJ_2"/>
    <property type="match status" value="1"/>
</dbReference>
<evidence type="ECO:0000256" key="1">
    <source>
        <dbReference type="SAM" id="MobiDB-lite"/>
    </source>
</evidence>
<dbReference type="PANTHER" id="PTHR45168:SF3">
    <property type="entry name" value="DNAJ HEAT SHOCK PROTEIN FAMILY (HSP40) MEMBER B2"/>
    <property type="match status" value="1"/>
</dbReference>
<feature type="compositionally biased region" description="Basic and acidic residues" evidence="1">
    <location>
        <begin position="175"/>
        <end position="188"/>
    </location>
</feature>
<feature type="domain" description="J" evidence="2">
    <location>
        <begin position="46"/>
        <end position="118"/>
    </location>
</feature>
<dbReference type="EMBL" id="CAUYUJ010000001">
    <property type="protein sequence ID" value="CAK0788074.1"/>
    <property type="molecule type" value="Genomic_DNA"/>
</dbReference>
<name>A0ABN9PAJ1_9DINO</name>
<comment type="caution">
    <text evidence="3">The sequence shown here is derived from an EMBL/GenBank/DDBJ whole genome shotgun (WGS) entry which is preliminary data.</text>
</comment>
<proteinExistence type="predicted"/>
<dbReference type="Pfam" id="PF00226">
    <property type="entry name" value="DnaJ"/>
    <property type="match status" value="1"/>
</dbReference>
<gene>
    <name evidence="3" type="ORF">PCOR1329_LOCUS43</name>
</gene>
<dbReference type="InterPro" id="IPR018253">
    <property type="entry name" value="DnaJ_domain_CS"/>
</dbReference>
<feature type="region of interest" description="Disordered" evidence="1">
    <location>
        <begin position="1"/>
        <end position="34"/>
    </location>
</feature>